<dbReference type="Proteomes" id="UP001152795">
    <property type="component" value="Unassembled WGS sequence"/>
</dbReference>
<keyword evidence="2" id="KW-1185">Reference proteome</keyword>
<dbReference type="PANTHER" id="PTHR34828">
    <property type="entry name" value="TESTIS-EXPRESSED PROTEIN 45"/>
    <property type="match status" value="1"/>
</dbReference>
<dbReference type="PANTHER" id="PTHR34828:SF1">
    <property type="entry name" value="TESTIS-EXPRESSED PROTEIN 45"/>
    <property type="match status" value="1"/>
</dbReference>
<dbReference type="OrthoDB" id="6151791at2759"/>
<gene>
    <name evidence="1" type="ORF">PACLA_8A010722</name>
</gene>
<reference evidence="1" key="1">
    <citation type="submission" date="2020-04" db="EMBL/GenBank/DDBJ databases">
        <authorList>
            <person name="Alioto T."/>
            <person name="Alioto T."/>
            <person name="Gomez Garrido J."/>
        </authorList>
    </citation>
    <scope>NUCLEOTIDE SEQUENCE</scope>
    <source>
        <strain evidence="1">A484AB</strain>
    </source>
</reference>
<sequence length="478" mass="53940">MEIIKKSHLDPALPKSTFHHIGQDIKKSDSTCENIYKSSIKRDFPALGYVTRQSRIPSPKSAKIFSVEARINEQKSLTATHFAKQNVTERATLSEVAKLASGTKNLMKMDVDNRAMSFDTTNKLYFPARVLEMVKGKDDMMRSSIPQGDKEKVRLPLSNYKQSFPEDQLSKLDVATLAQFKTPPVLRGDTRSYDDQFETTNSKTFGGHCITLQKLKAIKNNGCSIRHGDPDKCLYSVTTSKKFFKEKPFERVDPCGPNYVSNIVLGDDRGEWSLKNYKTNRGPLPRVETQHLVSRLAKLNMAKSSLPMGDMDPDRAQKRITQTTSKSFFRKPVVLFPYAKVNGAYLLTKSKIKFGTKNAVTQHNTTTRSNFPAMSEPVKRRDCQTTNSNVCLDYYGDESNQSPTVCDFYPHIGAKRLLPNPNSIAKLTASHIQLPKTLTSEFRTSHNISYPPKQSKRETYEAGRLHKSSIKLGNINVH</sequence>
<evidence type="ECO:0000313" key="2">
    <source>
        <dbReference type="Proteomes" id="UP001152795"/>
    </source>
</evidence>
<dbReference type="EMBL" id="CACRXK020005518">
    <property type="protein sequence ID" value="CAB4006478.1"/>
    <property type="molecule type" value="Genomic_DNA"/>
</dbReference>
<proteinExistence type="predicted"/>
<comment type="caution">
    <text evidence="1">The sequence shown here is derived from an EMBL/GenBank/DDBJ whole genome shotgun (WGS) entry which is preliminary data.</text>
</comment>
<accession>A0A6S7IY32</accession>
<protein>
    <submittedName>
        <fullName evidence="1">Uncharacterized protein</fullName>
    </submittedName>
</protein>
<name>A0A6S7IY32_PARCT</name>
<dbReference type="AlphaFoldDB" id="A0A6S7IY32"/>
<dbReference type="InterPro" id="IPR028001">
    <property type="entry name" value="SAXO5"/>
</dbReference>
<evidence type="ECO:0000313" key="1">
    <source>
        <dbReference type="EMBL" id="CAB4006478.1"/>
    </source>
</evidence>
<dbReference type="Pfam" id="PF15373">
    <property type="entry name" value="SAXO5-like"/>
    <property type="match status" value="1"/>
</dbReference>
<organism evidence="1 2">
    <name type="scientific">Paramuricea clavata</name>
    <name type="common">Red gorgonian</name>
    <name type="synonym">Violescent sea-whip</name>
    <dbReference type="NCBI Taxonomy" id="317549"/>
    <lineage>
        <taxon>Eukaryota</taxon>
        <taxon>Metazoa</taxon>
        <taxon>Cnidaria</taxon>
        <taxon>Anthozoa</taxon>
        <taxon>Octocorallia</taxon>
        <taxon>Malacalcyonacea</taxon>
        <taxon>Plexauridae</taxon>
        <taxon>Paramuricea</taxon>
    </lineage>
</organism>